<name>A0ABY6J4J1_9BACT</name>
<dbReference type="EMBL" id="CP107006">
    <property type="protein sequence ID" value="UYQ94583.1"/>
    <property type="molecule type" value="Genomic_DNA"/>
</dbReference>
<feature type="compositionally biased region" description="Polar residues" evidence="1">
    <location>
        <begin position="253"/>
        <end position="265"/>
    </location>
</feature>
<gene>
    <name evidence="2" type="ORF">MKQ68_05695</name>
</gene>
<reference evidence="2" key="1">
    <citation type="submission" date="2022-10" db="EMBL/GenBank/DDBJ databases">
        <title>Chitinophaga sp. nov., isolated from soil.</title>
        <authorList>
            <person name="Jeon C.O."/>
        </authorList>
    </citation>
    <scope>NUCLEOTIDE SEQUENCE</scope>
    <source>
        <strain evidence="2">R8</strain>
    </source>
</reference>
<evidence type="ECO:0000313" key="3">
    <source>
        <dbReference type="Proteomes" id="UP001162741"/>
    </source>
</evidence>
<protein>
    <submittedName>
        <fullName evidence="2">Uncharacterized protein</fullName>
    </submittedName>
</protein>
<dbReference type="Proteomes" id="UP001162741">
    <property type="component" value="Chromosome"/>
</dbReference>
<accession>A0ABY6J4J1</accession>
<proteinExistence type="predicted"/>
<feature type="region of interest" description="Disordered" evidence="1">
    <location>
        <begin position="232"/>
        <end position="265"/>
    </location>
</feature>
<organism evidence="2 3">
    <name type="scientific">Chitinophaga horti</name>
    <dbReference type="NCBI Taxonomy" id="2920382"/>
    <lineage>
        <taxon>Bacteria</taxon>
        <taxon>Pseudomonadati</taxon>
        <taxon>Bacteroidota</taxon>
        <taxon>Chitinophagia</taxon>
        <taxon>Chitinophagales</taxon>
        <taxon>Chitinophagaceae</taxon>
        <taxon>Chitinophaga</taxon>
    </lineage>
</organism>
<evidence type="ECO:0000256" key="1">
    <source>
        <dbReference type="SAM" id="MobiDB-lite"/>
    </source>
</evidence>
<evidence type="ECO:0000313" key="2">
    <source>
        <dbReference type="EMBL" id="UYQ94583.1"/>
    </source>
</evidence>
<sequence>MATATSLFQFTGRLGNLVGYRVKGKLLFRTMPETVRQTAATRRAARDFGTASHAAATLRHGIAREIILHHDDTFANRLNKAMVGVVKADIQRKAGRREVTTGNLHALKGFQINQHRDIRCAHAVQRLHNGNISVTVTQPLAQFHSKTPYIQFRAIAIFPDMETGKSDVTSSEVVTLHNEQRIDAFCLTIPTANRGACIVILEAIACRSEKGKPVQMGYRKFNAFDIIEVLPPAKKEKSTPSRPAPRKQPVVTRATTRPTQHTDPG</sequence>
<keyword evidence="3" id="KW-1185">Reference proteome</keyword>
<dbReference type="RefSeq" id="WP_264282455.1">
    <property type="nucleotide sequence ID" value="NZ_CP107006.1"/>
</dbReference>